<sequence>MNDVPLYRLYMLRAMYALIALAMGSQIWKEILLHAQSWERNEGVVACMLGALSLLSLLGLRYPLQMLPLLLWEAAWKTIWLVFVPLPQWWVNGHVDAAISSTVFDCSFVVLVYIAVPWGYVVQRYVKQQGERWGSVATRAAVR</sequence>
<dbReference type="EMBL" id="WNLA01000004">
    <property type="protein sequence ID" value="MTW02223.1"/>
    <property type="molecule type" value="Genomic_DNA"/>
</dbReference>
<dbReference type="AlphaFoldDB" id="A0A6L6PX86"/>
<dbReference type="Proteomes" id="UP000484015">
    <property type="component" value="Unassembled WGS sequence"/>
</dbReference>
<protein>
    <submittedName>
        <fullName evidence="2">Uncharacterized protein</fullName>
    </submittedName>
</protein>
<keyword evidence="1" id="KW-0812">Transmembrane</keyword>
<keyword evidence="1" id="KW-1133">Transmembrane helix</keyword>
<feature type="transmembrane region" description="Helical" evidence="1">
    <location>
        <begin position="97"/>
        <end position="122"/>
    </location>
</feature>
<evidence type="ECO:0000313" key="3">
    <source>
        <dbReference type="Proteomes" id="UP000484015"/>
    </source>
</evidence>
<feature type="transmembrane region" description="Helical" evidence="1">
    <location>
        <begin position="43"/>
        <end position="62"/>
    </location>
</feature>
<proteinExistence type="predicted"/>
<dbReference type="OrthoDB" id="5998965at2"/>
<dbReference type="RefSeq" id="WP_155438613.1">
    <property type="nucleotide sequence ID" value="NZ_WNLA01000004.1"/>
</dbReference>
<keyword evidence="1" id="KW-0472">Membrane</keyword>
<evidence type="ECO:0000256" key="1">
    <source>
        <dbReference type="SAM" id="Phobius"/>
    </source>
</evidence>
<organism evidence="2 3">
    <name type="scientific">Pseudoduganella ginsengisoli</name>
    <dbReference type="NCBI Taxonomy" id="1462440"/>
    <lineage>
        <taxon>Bacteria</taxon>
        <taxon>Pseudomonadati</taxon>
        <taxon>Pseudomonadota</taxon>
        <taxon>Betaproteobacteria</taxon>
        <taxon>Burkholderiales</taxon>
        <taxon>Oxalobacteraceae</taxon>
        <taxon>Telluria group</taxon>
        <taxon>Pseudoduganella</taxon>
    </lineage>
</organism>
<keyword evidence="3" id="KW-1185">Reference proteome</keyword>
<reference evidence="2 3" key="1">
    <citation type="submission" date="2019-11" db="EMBL/GenBank/DDBJ databases">
        <title>Type strains purchased from KCTC, JCM and DSMZ.</title>
        <authorList>
            <person name="Lu H."/>
        </authorList>
    </citation>
    <scope>NUCLEOTIDE SEQUENCE [LARGE SCALE GENOMIC DNA]</scope>
    <source>
        <strain evidence="2 3">KCTC 42409</strain>
    </source>
</reference>
<name>A0A6L6PX86_9BURK</name>
<gene>
    <name evidence="2" type="ORF">GM668_08970</name>
</gene>
<feature type="transmembrane region" description="Helical" evidence="1">
    <location>
        <begin position="7"/>
        <end position="28"/>
    </location>
</feature>
<evidence type="ECO:0000313" key="2">
    <source>
        <dbReference type="EMBL" id="MTW02223.1"/>
    </source>
</evidence>
<feature type="transmembrane region" description="Helical" evidence="1">
    <location>
        <begin position="74"/>
        <end position="91"/>
    </location>
</feature>
<accession>A0A6L6PX86</accession>
<comment type="caution">
    <text evidence="2">The sequence shown here is derived from an EMBL/GenBank/DDBJ whole genome shotgun (WGS) entry which is preliminary data.</text>
</comment>